<dbReference type="InterPro" id="IPR016181">
    <property type="entry name" value="Acyl_CoA_acyltransferase"/>
</dbReference>
<accession>A0ABU4S3H5</accession>
<proteinExistence type="predicted"/>
<reference evidence="3" key="1">
    <citation type="journal article" date="2024" name="Toxins">
        <title>Genome Sequence Analysis of Native Xenorhabdus Strains Isolated from Entomopathogenic Nematodes in Argentina.</title>
        <authorList>
            <person name="Palma L."/>
            <person name="Frizzo L."/>
            <person name="Kaiser S."/>
            <person name="Berry C."/>
            <person name="Caballero P."/>
            <person name="Bode H.B."/>
            <person name="Del Valle E.E."/>
        </authorList>
    </citation>
    <scope>NUCLEOTIDE SEQUENCE [LARGE SCALE GENOMIC DNA]</scope>
    <source>
        <strain evidence="3">12</strain>
    </source>
</reference>
<dbReference type="RefSeq" id="WP_319928215.1">
    <property type="nucleotide sequence ID" value="NZ_VCDN01000001.1"/>
</dbReference>
<comment type="caution">
    <text evidence="2">The sequence shown here is derived from an EMBL/GenBank/DDBJ whole genome shotgun (WGS) entry which is preliminary data.</text>
</comment>
<protein>
    <submittedName>
        <fullName evidence="2">GNAT family N-acetyltransferase</fullName>
    </submittedName>
</protein>
<dbReference type="PROSITE" id="PS51186">
    <property type="entry name" value="GNAT"/>
    <property type="match status" value="1"/>
</dbReference>
<gene>
    <name evidence="2" type="ORF">FE392_00150</name>
</gene>
<evidence type="ECO:0000313" key="2">
    <source>
        <dbReference type="EMBL" id="MDX7985759.1"/>
    </source>
</evidence>
<dbReference type="InterPro" id="IPR000182">
    <property type="entry name" value="GNAT_dom"/>
</dbReference>
<organism evidence="2 3">
    <name type="scientific">Xenorhabdus santafensis</name>
    <dbReference type="NCBI Taxonomy" id="2582833"/>
    <lineage>
        <taxon>Bacteria</taxon>
        <taxon>Pseudomonadati</taxon>
        <taxon>Pseudomonadota</taxon>
        <taxon>Gammaproteobacteria</taxon>
        <taxon>Enterobacterales</taxon>
        <taxon>Morganellaceae</taxon>
        <taxon>Xenorhabdus</taxon>
    </lineage>
</organism>
<dbReference type="Gene3D" id="3.40.630.30">
    <property type="match status" value="1"/>
</dbReference>
<name>A0ABU4S3H5_9GAMM</name>
<dbReference type="Pfam" id="PF13508">
    <property type="entry name" value="Acetyltransf_7"/>
    <property type="match status" value="1"/>
</dbReference>
<keyword evidence="3" id="KW-1185">Reference proteome</keyword>
<dbReference type="CDD" id="cd04301">
    <property type="entry name" value="NAT_SF"/>
    <property type="match status" value="1"/>
</dbReference>
<dbReference type="EMBL" id="VCDN01000001">
    <property type="protein sequence ID" value="MDX7985759.1"/>
    <property type="molecule type" value="Genomic_DNA"/>
</dbReference>
<feature type="domain" description="N-acetyltransferase" evidence="1">
    <location>
        <begin position="3"/>
        <end position="133"/>
    </location>
</feature>
<dbReference type="Proteomes" id="UP001271890">
    <property type="component" value="Unassembled WGS sequence"/>
</dbReference>
<dbReference type="PANTHER" id="PTHR43233:SF1">
    <property type="entry name" value="FAMILY N-ACETYLTRANSFERASE, PUTATIVE (AFU_ORTHOLOGUE AFUA_6G03350)-RELATED"/>
    <property type="match status" value="1"/>
</dbReference>
<dbReference type="SUPFAM" id="SSF55729">
    <property type="entry name" value="Acyl-CoA N-acyltransferases (Nat)"/>
    <property type="match status" value="1"/>
</dbReference>
<evidence type="ECO:0000313" key="3">
    <source>
        <dbReference type="Proteomes" id="UP001271890"/>
    </source>
</evidence>
<dbReference type="InterPro" id="IPR053144">
    <property type="entry name" value="Acetyltransferase_Butenolide"/>
</dbReference>
<dbReference type="PANTHER" id="PTHR43233">
    <property type="entry name" value="FAMILY N-ACETYLTRANSFERASE, PUTATIVE (AFU_ORTHOLOGUE AFUA_6G03350)-RELATED"/>
    <property type="match status" value="1"/>
</dbReference>
<sequence length="136" mass="14892">MMVEITDTLPTPKEYVTLRERAGLSAKSIEAAQKGLPNSLFAVYLRVQGKLVGMGRVIGDGACFFQIVDIAVDPDYQGQGLGKTIMARIDAWLEAQALSGSYVSLIADKPEFYAKLGYQLTDPEAQGMYRRLTPKS</sequence>
<evidence type="ECO:0000259" key="1">
    <source>
        <dbReference type="PROSITE" id="PS51186"/>
    </source>
</evidence>